<keyword evidence="3" id="KW-1185">Reference proteome</keyword>
<name>A0A8H6ZFC8_9AGAR</name>
<feature type="transmembrane region" description="Helical" evidence="1">
    <location>
        <begin position="157"/>
        <end position="185"/>
    </location>
</feature>
<dbReference type="Proteomes" id="UP000623467">
    <property type="component" value="Unassembled WGS sequence"/>
</dbReference>
<dbReference type="OrthoDB" id="3259206at2759"/>
<keyword evidence="1" id="KW-0812">Transmembrane</keyword>
<feature type="transmembrane region" description="Helical" evidence="1">
    <location>
        <begin position="425"/>
        <end position="447"/>
    </location>
</feature>
<organism evidence="2 3">
    <name type="scientific">Mycena sanguinolenta</name>
    <dbReference type="NCBI Taxonomy" id="230812"/>
    <lineage>
        <taxon>Eukaryota</taxon>
        <taxon>Fungi</taxon>
        <taxon>Dikarya</taxon>
        <taxon>Basidiomycota</taxon>
        <taxon>Agaricomycotina</taxon>
        <taxon>Agaricomycetes</taxon>
        <taxon>Agaricomycetidae</taxon>
        <taxon>Agaricales</taxon>
        <taxon>Marasmiineae</taxon>
        <taxon>Mycenaceae</taxon>
        <taxon>Mycena</taxon>
    </lineage>
</organism>
<evidence type="ECO:0000313" key="2">
    <source>
        <dbReference type="EMBL" id="KAF7376469.1"/>
    </source>
</evidence>
<reference evidence="2" key="1">
    <citation type="submission" date="2020-05" db="EMBL/GenBank/DDBJ databases">
        <title>Mycena genomes resolve the evolution of fungal bioluminescence.</title>
        <authorList>
            <person name="Tsai I.J."/>
        </authorList>
    </citation>
    <scope>NUCLEOTIDE SEQUENCE</scope>
    <source>
        <strain evidence="2">160909Yilan</strain>
    </source>
</reference>
<proteinExistence type="predicted"/>
<feature type="transmembrane region" description="Helical" evidence="1">
    <location>
        <begin position="356"/>
        <end position="375"/>
    </location>
</feature>
<feature type="transmembrane region" description="Helical" evidence="1">
    <location>
        <begin position="257"/>
        <end position="277"/>
    </location>
</feature>
<evidence type="ECO:0000313" key="3">
    <source>
        <dbReference type="Proteomes" id="UP000623467"/>
    </source>
</evidence>
<dbReference type="AlphaFoldDB" id="A0A8H6ZFC8"/>
<feature type="transmembrane region" description="Helical" evidence="1">
    <location>
        <begin position="72"/>
        <end position="91"/>
    </location>
</feature>
<comment type="caution">
    <text evidence="2">The sequence shown here is derived from an EMBL/GenBank/DDBJ whole genome shotgun (WGS) entry which is preliminary data.</text>
</comment>
<keyword evidence="1" id="KW-1133">Transmembrane helix</keyword>
<dbReference type="EMBL" id="JACAZH010000001">
    <property type="protein sequence ID" value="KAF7376469.1"/>
    <property type="molecule type" value="Genomic_DNA"/>
</dbReference>
<accession>A0A8H6ZFC8</accession>
<sequence length="471" mass="53882">MTASSTTLDETGRAVMYYMFGLVVQTFFFGAYTILIWLSTRMLLYNFLCFWMVARWLTAFRRERKLKTRVNQVMFGITAFMYLLSVAFWAYSIADGVDRMHQYIALAIHPFRPIPDHTAVTEWSPVFNAVTLINYVLSDGVVVWRAWIICVRNQRKYLWITIGFLAVTAITVLLTIIFRIAAFVVSPIKNLPDDSFYPHCYRSCRSYSMAALANNSPVARKQDKRTENEPHSASGCGDWGNLLHISFSFVTSSGQAVLYYILGLVAQTFVFGAYSILNFMSTRMLLQRGLKTKVHKVLFSITTFMYLLSAAYWLYCIAYVADRMQVYIQIATNETDFSSQTDAVLRWSPLFNASVYINYALSDGIVIWRAWVICLRSHRKYMWIPICFLVLTMLSVFATIGLRLATLNTPSMPHLAEAMNISQMSAVSTSLISNLSSMGVIGITLWLSDIGEQYVLHSPTRDKERRRQTVH</sequence>
<evidence type="ECO:0000256" key="1">
    <source>
        <dbReference type="SAM" id="Phobius"/>
    </source>
</evidence>
<gene>
    <name evidence="2" type="ORF">MSAN_00062600</name>
</gene>
<protein>
    <submittedName>
        <fullName evidence="2">Uncharacterized protein</fullName>
    </submittedName>
</protein>
<keyword evidence="1" id="KW-0472">Membrane</keyword>
<feature type="transmembrane region" description="Helical" evidence="1">
    <location>
        <begin position="382"/>
        <end position="405"/>
    </location>
</feature>
<feature type="transmembrane region" description="Helical" evidence="1">
    <location>
        <begin position="297"/>
        <end position="321"/>
    </location>
</feature>
<feature type="transmembrane region" description="Helical" evidence="1">
    <location>
        <begin position="132"/>
        <end position="150"/>
    </location>
</feature>
<feature type="transmembrane region" description="Helical" evidence="1">
    <location>
        <begin position="15"/>
        <end position="37"/>
    </location>
</feature>